<accession>A0A512BID1</accession>
<evidence type="ECO:0000256" key="5">
    <source>
        <dbReference type="ARBA" id="ARBA00023014"/>
    </source>
</evidence>
<evidence type="ECO:0000256" key="2">
    <source>
        <dbReference type="ARBA" id="ARBA00022691"/>
    </source>
</evidence>
<evidence type="ECO:0000256" key="3">
    <source>
        <dbReference type="ARBA" id="ARBA00022723"/>
    </source>
</evidence>
<dbReference type="RefSeq" id="WP_147205845.1">
    <property type="nucleotide sequence ID" value="NZ_BJYT01000027.1"/>
</dbReference>
<keyword evidence="5" id="KW-0411">Iron-sulfur</keyword>
<dbReference type="Pfam" id="PF04055">
    <property type="entry name" value="Radical_SAM"/>
    <property type="match status" value="1"/>
</dbReference>
<dbReference type="PROSITE" id="PS51918">
    <property type="entry name" value="RADICAL_SAM"/>
    <property type="match status" value="1"/>
</dbReference>
<dbReference type="PANTHER" id="PTHR43306">
    <property type="entry name" value="7,8-DIHYDRO-6-HYDROXYMETHYLPTERIN DIMETHYLTRANSFERASE"/>
    <property type="match status" value="1"/>
</dbReference>
<comment type="cofactor">
    <cofactor evidence="1">
        <name>[4Fe-4S] cluster</name>
        <dbReference type="ChEBI" id="CHEBI:49883"/>
    </cofactor>
</comment>
<sequence length="475" mass="54565">MPERSYTYYDFTLSLCPVCLKRIDAKIVFENGNVYMLKNCSEHGFSKVLIATDIEYYKKIRNYNKPSEMPLKFNTKTHYGCPYDCGLCQDHEQHSCLTVVEITDRCNLSCPTCYAMSSPHYGRHRTLEEVERMLDIIVANEGEPDVVQISGGEPTIHPDFFEILKIAKKKPIKHLMVNTNGIRIAKDFEFTKRLASYMPDFEIYLQFDSFKPEALMALRGKDLTDVRMKALEHLNTLNLSTTLVVTLQKGLNDDEIGKIIEFALQQRCVRGVTFQPTQIAGRVENFDPATDRITITDVRQKIIDQTNLFQPNDLIPVPCNPDALVMGYALKLAGQTIPLTRYIDPAHLLDSGRNTIVYEQDSELHNHLLKIFSTGISVDKVQENMKQLLCCLPQIQAPGLGYDNLFRIIIMRFIDAYDFDVRAIKKSCVHILHKDGRIIPFETMNLFYRDEKELRLKELQGTGVLPDKNKLMLYE</sequence>
<dbReference type="PANTHER" id="PTHR43306:SF1">
    <property type="entry name" value="7,8-DIHYDRO-6-HYDROXYMETHYLPTERIN DIMETHYLTRANSFERASE"/>
    <property type="match status" value="1"/>
</dbReference>
<evidence type="ECO:0000259" key="6">
    <source>
        <dbReference type="PROSITE" id="PS51918"/>
    </source>
</evidence>
<reference evidence="7 8" key="1">
    <citation type="submission" date="2019-07" db="EMBL/GenBank/DDBJ databases">
        <title>Whole genome shotgun sequence of Segetibacter aerophilus NBRC 106135.</title>
        <authorList>
            <person name="Hosoyama A."/>
            <person name="Uohara A."/>
            <person name="Ohji S."/>
            <person name="Ichikawa N."/>
        </authorList>
    </citation>
    <scope>NUCLEOTIDE SEQUENCE [LARGE SCALE GENOMIC DNA]</scope>
    <source>
        <strain evidence="7 8">NBRC 106135</strain>
    </source>
</reference>
<dbReference type="InterPro" id="IPR058240">
    <property type="entry name" value="rSAM_sf"/>
</dbReference>
<feature type="domain" description="Radical SAM core" evidence="6">
    <location>
        <begin position="92"/>
        <end position="307"/>
    </location>
</feature>
<dbReference type="InterPro" id="IPR007197">
    <property type="entry name" value="rSAM"/>
</dbReference>
<keyword evidence="4" id="KW-0408">Iron</keyword>
<dbReference type="OrthoDB" id="7021155at2"/>
<keyword evidence="3" id="KW-0479">Metal-binding</keyword>
<dbReference type="SUPFAM" id="SSF102114">
    <property type="entry name" value="Radical SAM enzymes"/>
    <property type="match status" value="1"/>
</dbReference>
<keyword evidence="8" id="KW-1185">Reference proteome</keyword>
<protein>
    <submittedName>
        <fullName evidence="7">Radical SAM protein</fullName>
    </submittedName>
</protein>
<dbReference type="SFLD" id="SFLDS00029">
    <property type="entry name" value="Radical_SAM"/>
    <property type="match status" value="1"/>
</dbReference>
<dbReference type="EMBL" id="BJYT01000027">
    <property type="protein sequence ID" value="GEO11734.1"/>
    <property type="molecule type" value="Genomic_DNA"/>
</dbReference>
<dbReference type="SFLD" id="SFLDG01100">
    <property type="entry name" value="methyltransferase_(Class_D)"/>
    <property type="match status" value="1"/>
</dbReference>
<name>A0A512BID1_9BACT</name>
<dbReference type="Gene3D" id="3.20.20.70">
    <property type="entry name" value="Aldolase class I"/>
    <property type="match status" value="1"/>
</dbReference>
<dbReference type="InterPro" id="IPR034474">
    <property type="entry name" value="Methyltransferase_Class_D"/>
</dbReference>
<evidence type="ECO:0000256" key="1">
    <source>
        <dbReference type="ARBA" id="ARBA00001966"/>
    </source>
</evidence>
<dbReference type="GO" id="GO:0003824">
    <property type="term" value="F:catalytic activity"/>
    <property type="evidence" value="ECO:0007669"/>
    <property type="project" value="InterPro"/>
</dbReference>
<dbReference type="GO" id="GO:0046872">
    <property type="term" value="F:metal ion binding"/>
    <property type="evidence" value="ECO:0007669"/>
    <property type="project" value="UniProtKB-KW"/>
</dbReference>
<gene>
    <name evidence="7" type="ORF">SAE01_42300</name>
</gene>
<proteinExistence type="predicted"/>
<organism evidence="7 8">
    <name type="scientific">Segetibacter aerophilus</name>
    <dbReference type="NCBI Taxonomy" id="670293"/>
    <lineage>
        <taxon>Bacteria</taxon>
        <taxon>Pseudomonadati</taxon>
        <taxon>Bacteroidota</taxon>
        <taxon>Chitinophagia</taxon>
        <taxon>Chitinophagales</taxon>
        <taxon>Chitinophagaceae</taxon>
        <taxon>Segetibacter</taxon>
    </lineage>
</organism>
<dbReference type="InterPro" id="IPR013785">
    <property type="entry name" value="Aldolase_TIM"/>
</dbReference>
<evidence type="ECO:0000256" key="4">
    <source>
        <dbReference type="ARBA" id="ARBA00023004"/>
    </source>
</evidence>
<dbReference type="CDD" id="cd01335">
    <property type="entry name" value="Radical_SAM"/>
    <property type="match status" value="1"/>
</dbReference>
<evidence type="ECO:0000313" key="8">
    <source>
        <dbReference type="Proteomes" id="UP000321513"/>
    </source>
</evidence>
<dbReference type="Proteomes" id="UP000321513">
    <property type="component" value="Unassembled WGS sequence"/>
</dbReference>
<comment type="caution">
    <text evidence="7">The sequence shown here is derived from an EMBL/GenBank/DDBJ whole genome shotgun (WGS) entry which is preliminary data.</text>
</comment>
<dbReference type="AlphaFoldDB" id="A0A512BID1"/>
<dbReference type="GO" id="GO:0051536">
    <property type="term" value="F:iron-sulfur cluster binding"/>
    <property type="evidence" value="ECO:0007669"/>
    <property type="project" value="UniProtKB-KW"/>
</dbReference>
<dbReference type="SFLD" id="SFLDG01067">
    <property type="entry name" value="SPASM/twitch_domain_containing"/>
    <property type="match status" value="1"/>
</dbReference>
<dbReference type="Pfam" id="PF23545">
    <property type="entry name" value="Zn_ribbon_HMPTM"/>
    <property type="match status" value="1"/>
</dbReference>
<keyword evidence="2" id="KW-0949">S-adenosyl-L-methionine</keyword>
<dbReference type="InterPro" id="IPR056488">
    <property type="entry name" value="Zn_ribbon_HMPTM"/>
</dbReference>
<evidence type="ECO:0000313" key="7">
    <source>
        <dbReference type="EMBL" id="GEO11734.1"/>
    </source>
</evidence>